<accession>A0ABW5QJF3</accession>
<name>A0ABW5QJF3_9HYPH</name>
<dbReference type="Proteomes" id="UP001597521">
    <property type="component" value="Unassembled WGS sequence"/>
</dbReference>
<keyword evidence="2" id="KW-1185">Reference proteome</keyword>
<comment type="caution">
    <text evidence="1">The sequence shown here is derived from an EMBL/GenBank/DDBJ whole genome shotgun (WGS) entry which is preliminary data.</text>
</comment>
<dbReference type="RefSeq" id="WP_386832603.1">
    <property type="nucleotide sequence ID" value="NZ_JBHUNP010000001.1"/>
</dbReference>
<reference evidence="2" key="1">
    <citation type="journal article" date="2019" name="Int. J. Syst. Evol. Microbiol.">
        <title>The Global Catalogue of Microorganisms (GCM) 10K type strain sequencing project: providing services to taxonomists for standard genome sequencing and annotation.</title>
        <authorList>
            <consortium name="The Broad Institute Genomics Platform"/>
            <consortium name="The Broad Institute Genome Sequencing Center for Infectious Disease"/>
            <person name="Wu L."/>
            <person name="Ma J."/>
        </authorList>
    </citation>
    <scope>NUCLEOTIDE SEQUENCE [LARGE SCALE GENOMIC DNA]</scope>
    <source>
        <strain evidence="2">CCM 7427</strain>
    </source>
</reference>
<evidence type="ECO:0000313" key="2">
    <source>
        <dbReference type="Proteomes" id="UP001597521"/>
    </source>
</evidence>
<sequence>MGTVADTAIRSSNAARQNRWQGRSGHVYGLVTENLSSFAMDEAGLYLVAKGSHVLWVGSAADLVADPMSRSRFRLALDLGDRAFRLAAPPPETERWTTIWDLEGAEPRAEAVAA</sequence>
<dbReference type="EMBL" id="JBHUNP010000001">
    <property type="protein sequence ID" value="MFD2647581.1"/>
    <property type="molecule type" value="Genomic_DNA"/>
</dbReference>
<organism evidence="1 2">
    <name type="scientific">Devosia albogilva</name>
    <dbReference type="NCBI Taxonomy" id="429726"/>
    <lineage>
        <taxon>Bacteria</taxon>
        <taxon>Pseudomonadati</taxon>
        <taxon>Pseudomonadota</taxon>
        <taxon>Alphaproteobacteria</taxon>
        <taxon>Hyphomicrobiales</taxon>
        <taxon>Devosiaceae</taxon>
        <taxon>Devosia</taxon>
    </lineage>
</organism>
<evidence type="ECO:0000313" key="1">
    <source>
        <dbReference type="EMBL" id="MFD2647581.1"/>
    </source>
</evidence>
<proteinExistence type="predicted"/>
<gene>
    <name evidence="1" type="ORF">ACFSX5_07245</name>
</gene>
<protein>
    <submittedName>
        <fullName evidence="1">Uncharacterized protein</fullName>
    </submittedName>
</protein>